<dbReference type="OrthoDB" id="1637728at2"/>
<dbReference type="SUPFAM" id="SSF53335">
    <property type="entry name" value="S-adenosyl-L-methionine-dependent methyltransferases"/>
    <property type="match status" value="1"/>
</dbReference>
<gene>
    <name evidence="1" type="ORF">FKZ61_17845</name>
</gene>
<sequence>MTTLLAQIAPQRSTQYTELATTLAPHELTLSPAGKALTELKPVTLGGQPYLQATLQQALTPALAWELGALATTSAYFEYHEQVGGVPGPWLRPVETGFRPALPPELALTRRYRGKTNELFTHFLCNLARFSSGVANLPWRQLRLLDPLAGGGTTLFTALVLGAGAVAGIERAPQDVKSTAAFIRQFMREKGIACRVKEERLRKVGQRWTFTIGKEEPQRCVLALGDTGQANTLVAGFKPHLMVTDLPYGIQHSGVLVDLLTLALPVWSSLLPPSGVLVFAWDATRFPREKMATLVESVSPLRVLHSPPYDRLAHRVDRVIKVRDVLVARPG</sequence>
<dbReference type="RefSeq" id="WP_141611519.1">
    <property type="nucleotide sequence ID" value="NZ_VIGC02000026.1"/>
</dbReference>
<evidence type="ECO:0000313" key="1">
    <source>
        <dbReference type="EMBL" id="TQE94241.1"/>
    </source>
</evidence>
<proteinExistence type="predicted"/>
<dbReference type="Gene3D" id="3.40.50.150">
    <property type="entry name" value="Vaccinia Virus protein VP39"/>
    <property type="match status" value="1"/>
</dbReference>
<evidence type="ECO:0000313" key="2">
    <source>
        <dbReference type="Proteomes" id="UP000317371"/>
    </source>
</evidence>
<protein>
    <submittedName>
        <fullName evidence="1">Uncharacterized protein</fullName>
    </submittedName>
</protein>
<name>A0A540VBV7_9CHLR</name>
<dbReference type="InParanoid" id="A0A540VBV7"/>
<comment type="caution">
    <text evidence="1">The sequence shown here is derived from an EMBL/GenBank/DDBJ whole genome shotgun (WGS) entry which is preliminary data.</text>
</comment>
<accession>A0A540VBV7</accession>
<dbReference type="Proteomes" id="UP000317371">
    <property type="component" value="Unassembled WGS sequence"/>
</dbReference>
<keyword evidence="2" id="KW-1185">Reference proteome</keyword>
<dbReference type="InterPro" id="IPR029063">
    <property type="entry name" value="SAM-dependent_MTases_sf"/>
</dbReference>
<reference evidence="1 2" key="1">
    <citation type="submission" date="2019-06" db="EMBL/GenBank/DDBJ databases">
        <title>Genome sequence of Litorilinea aerophila BAA-2444.</title>
        <authorList>
            <person name="Maclea K.S."/>
            <person name="Maurais E.G."/>
            <person name="Iannazzi L.C."/>
        </authorList>
    </citation>
    <scope>NUCLEOTIDE SEQUENCE [LARGE SCALE GENOMIC DNA]</scope>
    <source>
        <strain evidence="1 2">ATCC BAA-2444</strain>
    </source>
</reference>
<organism evidence="1 2">
    <name type="scientific">Litorilinea aerophila</name>
    <dbReference type="NCBI Taxonomy" id="1204385"/>
    <lineage>
        <taxon>Bacteria</taxon>
        <taxon>Bacillati</taxon>
        <taxon>Chloroflexota</taxon>
        <taxon>Caldilineae</taxon>
        <taxon>Caldilineales</taxon>
        <taxon>Caldilineaceae</taxon>
        <taxon>Litorilinea</taxon>
    </lineage>
</organism>
<dbReference type="EMBL" id="VIGC01000026">
    <property type="protein sequence ID" value="TQE94241.1"/>
    <property type="molecule type" value="Genomic_DNA"/>
</dbReference>
<dbReference type="AlphaFoldDB" id="A0A540VBV7"/>